<gene>
    <name evidence="1" type="primary">plc_1</name>
    <name evidence="1" type="ORF">NCTC5664_00845</name>
</gene>
<reference evidence="1 2" key="1">
    <citation type="submission" date="2018-06" db="EMBL/GenBank/DDBJ databases">
        <authorList>
            <consortium name="Pathogen Informatics"/>
            <person name="Doyle S."/>
        </authorList>
    </citation>
    <scope>NUCLEOTIDE SEQUENCE [LARGE SCALE GENOMIC DNA]</scope>
    <source>
        <strain evidence="1 2">NCTC5664</strain>
    </source>
</reference>
<dbReference type="AlphaFoldDB" id="A0A380DMU8"/>
<dbReference type="GO" id="GO:0004436">
    <property type="term" value="F:phosphatidylinositol diacylglycerol-lyase activity"/>
    <property type="evidence" value="ECO:0007669"/>
    <property type="project" value="UniProtKB-EC"/>
</dbReference>
<dbReference type="EC" id="4.6.1.13" evidence="1"/>
<evidence type="ECO:0000313" key="1">
    <source>
        <dbReference type="EMBL" id="SUK38484.1"/>
    </source>
</evidence>
<accession>A0A380DMU8</accession>
<dbReference type="InterPro" id="IPR017946">
    <property type="entry name" value="PLC-like_Pdiesterase_TIM-brl"/>
</dbReference>
<name>A0A380DMU8_STAAU</name>
<dbReference type="GO" id="GO:0006629">
    <property type="term" value="P:lipid metabolic process"/>
    <property type="evidence" value="ECO:0007669"/>
    <property type="project" value="InterPro"/>
</dbReference>
<dbReference type="Proteomes" id="UP000254502">
    <property type="component" value="Unassembled WGS sequence"/>
</dbReference>
<protein>
    <submittedName>
        <fullName evidence="1">Phosphatidylinositol-specific phospholipase C</fullName>
        <ecNumber evidence="1">4.6.1.13</ecNumber>
    </submittedName>
</protein>
<organism evidence="1 2">
    <name type="scientific">Staphylococcus aureus</name>
    <dbReference type="NCBI Taxonomy" id="1280"/>
    <lineage>
        <taxon>Bacteria</taxon>
        <taxon>Bacillati</taxon>
        <taxon>Bacillota</taxon>
        <taxon>Bacilli</taxon>
        <taxon>Bacillales</taxon>
        <taxon>Staphylococcaceae</taxon>
        <taxon>Staphylococcus</taxon>
    </lineage>
</organism>
<keyword evidence="1" id="KW-0456">Lyase</keyword>
<evidence type="ECO:0000313" key="2">
    <source>
        <dbReference type="Proteomes" id="UP000254502"/>
    </source>
</evidence>
<sequence>MASGGSAFNSTYNYASHINPEIAKTIKANEKARTGWLIVDYAGYPWPGYDDIVSEIIDSNK</sequence>
<proteinExistence type="predicted"/>
<dbReference type="Gene3D" id="3.20.20.190">
    <property type="entry name" value="Phosphatidylinositol (PI) phosphodiesterase"/>
    <property type="match status" value="1"/>
</dbReference>
<dbReference type="GO" id="GO:0008081">
    <property type="term" value="F:phosphoric diester hydrolase activity"/>
    <property type="evidence" value="ECO:0007669"/>
    <property type="project" value="InterPro"/>
</dbReference>
<dbReference type="EMBL" id="UHAQ01000002">
    <property type="protein sequence ID" value="SUK38484.1"/>
    <property type="molecule type" value="Genomic_DNA"/>
</dbReference>